<evidence type="ECO:0000313" key="1">
    <source>
        <dbReference type="EMBL" id="SBP15113.1"/>
    </source>
</evidence>
<feature type="non-terminal residue" evidence="1">
    <location>
        <position position="76"/>
    </location>
</feature>
<dbReference type="EMBL" id="HADW01013713">
    <property type="protein sequence ID" value="SBP15113.1"/>
    <property type="molecule type" value="Transcribed_RNA"/>
</dbReference>
<organism evidence="1">
    <name type="scientific">Iconisemion striatum</name>
    <dbReference type="NCBI Taxonomy" id="60296"/>
    <lineage>
        <taxon>Eukaryota</taxon>
        <taxon>Metazoa</taxon>
        <taxon>Chordata</taxon>
        <taxon>Craniata</taxon>
        <taxon>Vertebrata</taxon>
        <taxon>Euteleostomi</taxon>
        <taxon>Actinopterygii</taxon>
        <taxon>Neopterygii</taxon>
        <taxon>Teleostei</taxon>
        <taxon>Neoteleostei</taxon>
        <taxon>Acanthomorphata</taxon>
        <taxon>Ovalentaria</taxon>
        <taxon>Atherinomorphae</taxon>
        <taxon>Cyprinodontiformes</taxon>
        <taxon>Nothobranchiidae</taxon>
        <taxon>Iconisemion</taxon>
    </lineage>
</organism>
<dbReference type="EMBL" id="HADX01007684">
    <property type="protein sequence ID" value="SBP29916.1"/>
    <property type="molecule type" value="Transcribed_RNA"/>
</dbReference>
<gene>
    <name evidence="1" type="primary">NSRP1</name>
</gene>
<dbReference type="AlphaFoldDB" id="A0A1A7XB01"/>
<reference evidence="1" key="2">
    <citation type="submission" date="2016-06" db="EMBL/GenBank/DDBJ databases">
        <title>The genome of a short-lived fish provides insights into sex chromosome evolution and the genetic control of aging.</title>
        <authorList>
            <person name="Reichwald K."/>
            <person name="Felder M."/>
            <person name="Petzold A."/>
            <person name="Koch P."/>
            <person name="Groth M."/>
            <person name="Platzer M."/>
        </authorList>
    </citation>
    <scope>NUCLEOTIDE SEQUENCE</scope>
    <source>
        <tissue evidence="1">Brain</tissue>
    </source>
</reference>
<accession>A0A1A7XB01</accession>
<feature type="non-terminal residue" evidence="1">
    <location>
        <position position="1"/>
    </location>
</feature>
<name>A0A1A7XB01_9TELE</name>
<proteinExistence type="predicted"/>
<protein>
    <submittedName>
        <fullName evidence="1">Nuclear speckle splicing regulatory protein 1</fullName>
    </submittedName>
</protein>
<sequence length="76" mass="8285">SPSKLNPTSRAVTQGQGKIDPIIPVTGLSQNPLCNSYPVQEYLSYKNTSVTSVHNKNIVTATICGKNISYVYMQPE</sequence>
<reference evidence="1" key="1">
    <citation type="submission" date="2016-05" db="EMBL/GenBank/DDBJ databases">
        <authorList>
            <person name="Lavstsen T."/>
            <person name="Jespersen J.S."/>
        </authorList>
    </citation>
    <scope>NUCLEOTIDE SEQUENCE</scope>
    <source>
        <tissue evidence="1">Brain</tissue>
    </source>
</reference>